<name>A0A8S3XUB6_PARAO</name>
<protein>
    <submittedName>
        <fullName evidence="1">(apollo) hypothetical protein</fullName>
    </submittedName>
</protein>
<evidence type="ECO:0000313" key="2">
    <source>
        <dbReference type="Proteomes" id="UP000691718"/>
    </source>
</evidence>
<evidence type="ECO:0000313" key="1">
    <source>
        <dbReference type="EMBL" id="CAG5040650.1"/>
    </source>
</evidence>
<reference evidence="1" key="1">
    <citation type="submission" date="2021-04" db="EMBL/GenBank/DDBJ databases">
        <authorList>
            <person name="Tunstrom K."/>
        </authorList>
    </citation>
    <scope>NUCLEOTIDE SEQUENCE</scope>
</reference>
<organism evidence="1 2">
    <name type="scientific">Parnassius apollo</name>
    <name type="common">Apollo butterfly</name>
    <name type="synonym">Papilio apollo</name>
    <dbReference type="NCBI Taxonomy" id="110799"/>
    <lineage>
        <taxon>Eukaryota</taxon>
        <taxon>Metazoa</taxon>
        <taxon>Ecdysozoa</taxon>
        <taxon>Arthropoda</taxon>
        <taxon>Hexapoda</taxon>
        <taxon>Insecta</taxon>
        <taxon>Pterygota</taxon>
        <taxon>Neoptera</taxon>
        <taxon>Endopterygota</taxon>
        <taxon>Lepidoptera</taxon>
        <taxon>Glossata</taxon>
        <taxon>Ditrysia</taxon>
        <taxon>Papilionoidea</taxon>
        <taxon>Papilionidae</taxon>
        <taxon>Parnassiinae</taxon>
        <taxon>Parnassini</taxon>
        <taxon>Parnassius</taxon>
        <taxon>Parnassius</taxon>
    </lineage>
</organism>
<accession>A0A8S3XUB6</accession>
<dbReference type="Proteomes" id="UP000691718">
    <property type="component" value="Unassembled WGS sequence"/>
</dbReference>
<dbReference type="OrthoDB" id="2430314at2759"/>
<proteinExistence type="predicted"/>
<comment type="caution">
    <text evidence="1">The sequence shown here is derived from an EMBL/GenBank/DDBJ whole genome shotgun (WGS) entry which is preliminary data.</text>
</comment>
<dbReference type="EMBL" id="CAJQZP010001343">
    <property type="protein sequence ID" value="CAG5040650.1"/>
    <property type="molecule type" value="Genomic_DNA"/>
</dbReference>
<sequence>MDYLQYFDIFDEIEPRKRKLYKKRFDPFTLQDKEFRMKYRFSKVYMRKIVDLVQCDIELQASGGRLSVELQVVLLSECGLGKKFKVMQQTFMDLANSPSRIYAEE</sequence>
<gene>
    <name evidence="1" type="ORF">PAPOLLO_LOCUS21943</name>
</gene>
<keyword evidence="2" id="KW-1185">Reference proteome</keyword>
<dbReference type="AlphaFoldDB" id="A0A8S3XUB6"/>